<proteinExistence type="predicted"/>
<comment type="caution">
    <text evidence="1">The sequence shown here is derived from an EMBL/GenBank/DDBJ whole genome shotgun (WGS) entry which is preliminary data.</text>
</comment>
<sequence>MESDPQVTLIAPPASADAATTLDFERDAVTSTTIRARGNDSLFYSVESERAGRFKLVKARSVIREGDKVLATVHRREVLPDKLSLRGSAPLSLNKWLKSPMAAKFPVTFEESGRKYRWKSNNGGKLQLYSEDAESGAIAWFHPSRLTYDNDGGRPLLHSACLSLRPEADKMRETVVISCILVLQKMRAKERAREYRAA</sequence>
<dbReference type="Proteomes" id="UP000790709">
    <property type="component" value="Unassembled WGS sequence"/>
</dbReference>
<reference evidence="1" key="1">
    <citation type="journal article" date="2021" name="New Phytol.">
        <title>Evolutionary innovations through gain and loss of genes in the ectomycorrhizal Boletales.</title>
        <authorList>
            <person name="Wu G."/>
            <person name="Miyauchi S."/>
            <person name="Morin E."/>
            <person name="Kuo A."/>
            <person name="Drula E."/>
            <person name="Varga T."/>
            <person name="Kohler A."/>
            <person name="Feng B."/>
            <person name="Cao Y."/>
            <person name="Lipzen A."/>
            <person name="Daum C."/>
            <person name="Hundley H."/>
            <person name="Pangilinan J."/>
            <person name="Johnson J."/>
            <person name="Barry K."/>
            <person name="LaButti K."/>
            <person name="Ng V."/>
            <person name="Ahrendt S."/>
            <person name="Min B."/>
            <person name="Choi I.G."/>
            <person name="Park H."/>
            <person name="Plett J.M."/>
            <person name="Magnuson J."/>
            <person name="Spatafora J.W."/>
            <person name="Nagy L.G."/>
            <person name="Henrissat B."/>
            <person name="Grigoriev I.V."/>
            <person name="Yang Z.L."/>
            <person name="Xu J."/>
            <person name="Martin F.M."/>
        </authorList>
    </citation>
    <scope>NUCLEOTIDE SEQUENCE</scope>
    <source>
        <strain evidence="1">KUC20120723A-06</strain>
    </source>
</reference>
<evidence type="ECO:0000313" key="1">
    <source>
        <dbReference type="EMBL" id="KAH7924682.1"/>
    </source>
</evidence>
<dbReference type="EMBL" id="MU266419">
    <property type="protein sequence ID" value="KAH7924682.1"/>
    <property type="molecule type" value="Genomic_DNA"/>
</dbReference>
<gene>
    <name evidence="1" type="ORF">BV22DRAFT_1090506</name>
</gene>
<evidence type="ECO:0000313" key="2">
    <source>
        <dbReference type="Proteomes" id="UP000790709"/>
    </source>
</evidence>
<protein>
    <submittedName>
        <fullName evidence="1">Uncharacterized protein</fullName>
    </submittedName>
</protein>
<name>A0ACB8BFY4_9AGAM</name>
<accession>A0ACB8BFY4</accession>
<keyword evidence="2" id="KW-1185">Reference proteome</keyword>
<organism evidence="1 2">
    <name type="scientific">Leucogyrophana mollusca</name>
    <dbReference type="NCBI Taxonomy" id="85980"/>
    <lineage>
        <taxon>Eukaryota</taxon>
        <taxon>Fungi</taxon>
        <taxon>Dikarya</taxon>
        <taxon>Basidiomycota</taxon>
        <taxon>Agaricomycotina</taxon>
        <taxon>Agaricomycetes</taxon>
        <taxon>Agaricomycetidae</taxon>
        <taxon>Boletales</taxon>
        <taxon>Boletales incertae sedis</taxon>
        <taxon>Leucogyrophana</taxon>
    </lineage>
</organism>